<dbReference type="Proteomes" id="UP001371456">
    <property type="component" value="Unassembled WGS sequence"/>
</dbReference>
<evidence type="ECO:0000313" key="2">
    <source>
        <dbReference type="Proteomes" id="UP001371456"/>
    </source>
</evidence>
<gene>
    <name evidence="1" type="ORF">RDI58_022863</name>
</gene>
<name>A0AAN8T6I3_SOLBU</name>
<protein>
    <submittedName>
        <fullName evidence="1">Uncharacterized protein</fullName>
    </submittedName>
</protein>
<sequence>MLNFFLNNNYIYFLFCQKNNVIFYGNIWQQKCSLFIWRESKFILFVFFFFL</sequence>
<organism evidence="1 2">
    <name type="scientific">Solanum bulbocastanum</name>
    <name type="common">Wild potato</name>
    <dbReference type="NCBI Taxonomy" id="147425"/>
    <lineage>
        <taxon>Eukaryota</taxon>
        <taxon>Viridiplantae</taxon>
        <taxon>Streptophyta</taxon>
        <taxon>Embryophyta</taxon>
        <taxon>Tracheophyta</taxon>
        <taxon>Spermatophyta</taxon>
        <taxon>Magnoliopsida</taxon>
        <taxon>eudicotyledons</taxon>
        <taxon>Gunneridae</taxon>
        <taxon>Pentapetalae</taxon>
        <taxon>asterids</taxon>
        <taxon>lamiids</taxon>
        <taxon>Solanales</taxon>
        <taxon>Solanaceae</taxon>
        <taxon>Solanoideae</taxon>
        <taxon>Solaneae</taxon>
        <taxon>Solanum</taxon>
    </lineage>
</organism>
<dbReference type="AlphaFoldDB" id="A0AAN8T6I3"/>
<reference evidence="1 2" key="1">
    <citation type="submission" date="2024-02" db="EMBL/GenBank/DDBJ databases">
        <title>de novo genome assembly of Solanum bulbocastanum strain 11H21.</title>
        <authorList>
            <person name="Hosaka A.J."/>
        </authorList>
    </citation>
    <scope>NUCLEOTIDE SEQUENCE [LARGE SCALE GENOMIC DNA]</scope>
    <source>
        <tissue evidence="1">Young leaves</tissue>
    </source>
</reference>
<evidence type="ECO:0000313" key="1">
    <source>
        <dbReference type="EMBL" id="KAK6780679.1"/>
    </source>
</evidence>
<dbReference type="EMBL" id="JBANQN010000009">
    <property type="protein sequence ID" value="KAK6780679.1"/>
    <property type="molecule type" value="Genomic_DNA"/>
</dbReference>
<comment type="caution">
    <text evidence="1">The sequence shown here is derived from an EMBL/GenBank/DDBJ whole genome shotgun (WGS) entry which is preliminary data.</text>
</comment>
<keyword evidence="2" id="KW-1185">Reference proteome</keyword>
<proteinExistence type="predicted"/>
<accession>A0AAN8T6I3</accession>